<keyword evidence="4 5" id="KW-0472">Membrane</keyword>
<dbReference type="PANTHER" id="PTHR11662">
    <property type="entry name" value="SOLUTE CARRIER FAMILY 17"/>
    <property type="match status" value="1"/>
</dbReference>
<evidence type="ECO:0000259" key="6">
    <source>
        <dbReference type="PROSITE" id="PS50850"/>
    </source>
</evidence>
<feature type="transmembrane region" description="Helical" evidence="5">
    <location>
        <begin position="356"/>
        <end position="382"/>
    </location>
</feature>
<dbReference type="InterPro" id="IPR050382">
    <property type="entry name" value="MFS_Na/Anion_cotransporter"/>
</dbReference>
<dbReference type="InterPro" id="IPR020846">
    <property type="entry name" value="MFS_dom"/>
</dbReference>
<evidence type="ECO:0000313" key="7">
    <source>
        <dbReference type="EMBL" id="AEU37806.1"/>
    </source>
</evidence>
<dbReference type="PANTHER" id="PTHR11662:SF399">
    <property type="entry name" value="FI19708P1-RELATED"/>
    <property type="match status" value="1"/>
</dbReference>
<dbReference type="Gene3D" id="1.20.1250.20">
    <property type="entry name" value="MFS general substrate transporter like domains"/>
    <property type="match status" value="2"/>
</dbReference>
<protein>
    <submittedName>
        <fullName evidence="7">Major facilitator superfamily MFS_1</fullName>
    </submittedName>
</protein>
<dbReference type="HOGENOM" id="CLU_001265_5_1_0"/>
<dbReference type="CDD" id="cd17319">
    <property type="entry name" value="MFS_ExuT_GudP_like"/>
    <property type="match status" value="1"/>
</dbReference>
<evidence type="ECO:0000256" key="3">
    <source>
        <dbReference type="ARBA" id="ARBA00022989"/>
    </source>
</evidence>
<accession>G8NX99</accession>
<feature type="transmembrane region" description="Helical" evidence="5">
    <location>
        <begin position="301"/>
        <end position="319"/>
    </location>
</feature>
<feature type="transmembrane region" description="Helical" evidence="5">
    <location>
        <begin position="268"/>
        <end position="289"/>
    </location>
</feature>
<dbReference type="GO" id="GO:0016020">
    <property type="term" value="C:membrane"/>
    <property type="evidence" value="ECO:0007669"/>
    <property type="project" value="UniProtKB-SubCell"/>
</dbReference>
<reference evidence="7 8" key="1">
    <citation type="submission" date="2011-11" db="EMBL/GenBank/DDBJ databases">
        <title>Complete sequence of Granulicella mallensis MP5ACTX8.</title>
        <authorList>
            <consortium name="US DOE Joint Genome Institute"/>
            <person name="Lucas S."/>
            <person name="Copeland A."/>
            <person name="Lapidus A."/>
            <person name="Cheng J.-F."/>
            <person name="Goodwin L."/>
            <person name="Pitluck S."/>
            <person name="Peters L."/>
            <person name="Lu M."/>
            <person name="Detter J.C."/>
            <person name="Han C."/>
            <person name="Tapia R."/>
            <person name="Land M."/>
            <person name="Hauser L."/>
            <person name="Kyrpides N."/>
            <person name="Ivanova N."/>
            <person name="Mikhailova N."/>
            <person name="Pagani I."/>
            <person name="Rawat S."/>
            <person name="Mannisto M."/>
            <person name="Haggblom M."/>
            <person name="Woyke T."/>
        </authorList>
    </citation>
    <scope>NUCLEOTIDE SEQUENCE [LARGE SCALE GENOMIC DNA]</scope>
    <source>
        <strain evidence="8">ATCC BAA-1857 / DSM 23137 / MP5ACTX8</strain>
    </source>
</reference>
<dbReference type="STRING" id="682795.AciX8_3511"/>
<gene>
    <name evidence="7" type="ordered locus">AciX8_3511</name>
</gene>
<dbReference type="OrthoDB" id="6360at2"/>
<feature type="transmembrane region" description="Helical" evidence="5">
    <location>
        <begin position="325"/>
        <end position="344"/>
    </location>
</feature>
<feature type="transmembrane region" description="Helical" evidence="5">
    <location>
        <begin position="388"/>
        <end position="409"/>
    </location>
</feature>
<name>G8NX99_GRAMM</name>
<dbReference type="PROSITE" id="PS50850">
    <property type="entry name" value="MFS"/>
    <property type="match status" value="1"/>
</dbReference>
<evidence type="ECO:0000313" key="8">
    <source>
        <dbReference type="Proteomes" id="UP000007113"/>
    </source>
</evidence>
<dbReference type="InterPro" id="IPR036259">
    <property type="entry name" value="MFS_trans_sf"/>
</dbReference>
<feature type="transmembrane region" description="Helical" evidence="5">
    <location>
        <begin position="227"/>
        <end position="248"/>
    </location>
</feature>
<dbReference type="RefSeq" id="WP_014266680.1">
    <property type="nucleotide sequence ID" value="NC_016631.1"/>
</dbReference>
<keyword evidence="2 5" id="KW-0812">Transmembrane</keyword>
<evidence type="ECO:0000256" key="4">
    <source>
        <dbReference type="ARBA" id="ARBA00023136"/>
    </source>
</evidence>
<dbReference type="GO" id="GO:0022857">
    <property type="term" value="F:transmembrane transporter activity"/>
    <property type="evidence" value="ECO:0007669"/>
    <property type="project" value="InterPro"/>
</dbReference>
<feature type="domain" description="Major facilitator superfamily (MFS) profile" evidence="6">
    <location>
        <begin position="8"/>
        <end position="414"/>
    </location>
</feature>
<dbReference type="AlphaFoldDB" id="G8NX99"/>
<feature type="transmembrane region" description="Helical" evidence="5">
    <location>
        <begin position="33"/>
        <end position="58"/>
    </location>
</feature>
<feature type="transmembrane region" description="Helical" evidence="5">
    <location>
        <begin position="79"/>
        <end position="101"/>
    </location>
</feature>
<keyword evidence="8" id="KW-1185">Reference proteome</keyword>
<dbReference type="EMBL" id="CP003130">
    <property type="protein sequence ID" value="AEU37806.1"/>
    <property type="molecule type" value="Genomic_DNA"/>
</dbReference>
<dbReference type="SUPFAM" id="SSF103473">
    <property type="entry name" value="MFS general substrate transporter"/>
    <property type="match status" value="1"/>
</dbReference>
<dbReference type="Proteomes" id="UP000007113">
    <property type="component" value="Chromosome"/>
</dbReference>
<keyword evidence="3 5" id="KW-1133">Transmembrane helix</keyword>
<evidence type="ECO:0000256" key="2">
    <source>
        <dbReference type="ARBA" id="ARBA00022692"/>
    </source>
</evidence>
<comment type="subcellular location">
    <subcellularLocation>
        <location evidence="1">Membrane</location>
        <topology evidence="1">Multi-pass membrane protein</topology>
    </subcellularLocation>
</comment>
<proteinExistence type="predicted"/>
<evidence type="ECO:0000256" key="5">
    <source>
        <dbReference type="SAM" id="Phobius"/>
    </source>
</evidence>
<dbReference type="Pfam" id="PF07690">
    <property type="entry name" value="MFS_1"/>
    <property type="match status" value="1"/>
</dbReference>
<dbReference type="KEGG" id="gma:AciX8_3511"/>
<organism evidence="7 8">
    <name type="scientific">Granulicella mallensis (strain ATCC BAA-1857 / DSM 23137 / MP5ACTX8)</name>
    <dbReference type="NCBI Taxonomy" id="682795"/>
    <lineage>
        <taxon>Bacteria</taxon>
        <taxon>Pseudomonadati</taxon>
        <taxon>Acidobacteriota</taxon>
        <taxon>Terriglobia</taxon>
        <taxon>Terriglobales</taxon>
        <taxon>Acidobacteriaceae</taxon>
        <taxon>Granulicella</taxon>
    </lineage>
</organism>
<evidence type="ECO:0000256" key="1">
    <source>
        <dbReference type="ARBA" id="ARBA00004141"/>
    </source>
</evidence>
<dbReference type="InterPro" id="IPR011701">
    <property type="entry name" value="MFS"/>
</dbReference>
<dbReference type="eggNOG" id="COG2271">
    <property type="taxonomic scope" value="Bacteria"/>
</dbReference>
<sequence>MPRHRWSIACLLGFGVLVNYFDRVNLSVSHAALYATFGISNITFGYLSGAYNWTYAMCQLPIGVLLDRFGVRRVGRISTLLWSIASFGAAVTPSIPGFFAARLLLGVGESPTFPANAKAIGLWFPSKERSFATSIFDASAKLASAVGVPLIGVLLLKFGWRWSFAATGMVSLVYFALFSKVYRDPNDEPALTERERRYIAEDLQINSAHEPEPSGASLGYLIRQRKVLGMAIGFGAYNYVFYLLLTWLPSYLSAALHIDLLHSFLYTSVPWLFATFTDLMAGLVSDALIQRGWDASRVRKTVLVCGTTFGLGILGAAHAHTAVRALIWISISIGGLAAASPIGWSIPSMIAPRGSVGTVGGIINLSNQLSGIAAPIITGYVVAETKSYSWAFGISAIYLLLGIGSYLFLLGKIEQIAPEPVF</sequence>
<feature type="transmembrane region" description="Helical" evidence="5">
    <location>
        <begin position="159"/>
        <end position="178"/>
    </location>
</feature>